<gene>
    <name evidence="1" type="ORF">GCM10009533_08320</name>
</gene>
<proteinExistence type="predicted"/>
<organism evidence="1 2">
    <name type="scientific">Saccharopolyspora erythraea</name>
    <name type="common">Streptomyces erythraeus</name>
    <dbReference type="NCBI Taxonomy" id="1836"/>
    <lineage>
        <taxon>Bacteria</taxon>
        <taxon>Bacillati</taxon>
        <taxon>Actinomycetota</taxon>
        <taxon>Actinomycetes</taxon>
        <taxon>Pseudonocardiales</taxon>
        <taxon>Pseudonocardiaceae</taxon>
        <taxon>Saccharopolyspora</taxon>
    </lineage>
</organism>
<keyword evidence="2" id="KW-1185">Reference proteome</keyword>
<protein>
    <recommendedName>
        <fullName evidence="3">Lipoprotein</fullName>
    </recommendedName>
</protein>
<evidence type="ECO:0000313" key="2">
    <source>
        <dbReference type="Proteomes" id="UP001500729"/>
    </source>
</evidence>
<dbReference type="Proteomes" id="UP001500729">
    <property type="component" value="Unassembled WGS sequence"/>
</dbReference>
<reference evidence="1 2" key="1">
    <citation type="journal article" date="2019" name="Int. J. Syst. Evol. Microbiol.">
        <title>The Global Catalogue of Microorganisms (GCM) 10K type strain sequencing project: providing services to taxonomists for standard genome sequencing and annotation.</title>
        <authorList>
            <consortium name="The Broad Institute Genomics Platform"/>
            <consortium name="The Broad Institute Genome Sequencing Center for Infectious Disease"/>
            <person name="Wu L."/>
            <person name="Ma J."/>
        </authorList>
    </citation>
    <scope>NUCLEOTIDE SEQUENCE [LARGE SCALE GENOMIC DNA]</scope>
    <source>
        <strain evidence="1 2">JCM 10303</strain>
    </source>
</reference>
<evidence type="ECO:0000313" key="1">
    <source>
        <dbReference type="EMBL" id="GAA0511833.1"/>
    </source>
</evidence>
<name>A0ABN1C6M5_SACER</name>
<dbReference type="RefSeq" id="WP_009948121.1">
    <property type="nucleotide sequence ID" value="NZ_BAAAGS010000004.1"/>
</dbReference>
<dbReference type="EMBL" id="BAAAGS010000004">
    <property type="protein sequence ID" value="GAA0511833.1"/>
    <property type="molecule type" value="Genomic_DNA"/>
</dbReference>
<sequence length="94" mass="10238">MVLVLVGATACGSPVLERRSGLEATLPVQEDVPGYLHVNREAVTGNALRDQRQSDQAEEDGWTCEGLLGRGTAAFADWTYHRARPSRCPRAGSW</sequence>
<accession>A0ABN1C6M5</accession>
<comment type="caution">
    <text evidence="1">The sequence shown here is derived from an EMBL/GenBank/DDBJ whole genome shotgun (WGS) entry which is preliminary data.</text>
</comment>
<evidence type="ECO:0008006" key="3">
    <source>
        <dbReference type="Google" id="ProtNLM"/>
    </source>
</evidence>